<organism evidence="1 2">
    <name type="scientific">Amycolatopsis alkalitolerans</name>
    <dbReference type="NCBI Taxonomy" id="2547244"/>
    <lineage>
        <taxon>Bacteria</taxon>
        <taxon>Bacillati</taxon>
        <taxon>Actinomycetota</taxon>
        <taxon>Actinomycetes</taxon>
        <taxon>Pseudonocardiales</taxon>
        <taxon>Pseudonocardiaceae</taxon>
        <taxon>Amycolatopsis</taxon>
    </lineage>
</organism>
<proteinExistence type="predicted"/>
<sequence>MTKQTTLGDSAQNRLAHLGVDDGRHAATARHLAESFVHKECRCDELPMHRHSCSYDDVISLLSASAPEPGGP</sequence>
<evidence type="ECO:0000313" key="2">
    <source>
        <dbReference type="Proteomes" id="UP000305546"/>
    </source>
</evidence>
<dbReference type="AlphaFoldDB" id="A0A5C4M9K1"/>
<name>A0A5C4M9K1_9PSEU</name>
<reference evidence="1 2" key="1">
    <citation type="submission" date="2019-06" db="EMBL/GenBank/DDBJ databases">
        <title>Amycolatopsis alkalitolerans sp. nov., isolated from Gastrodia elata Blume.</title>
        <authorList>
            <person name="Narsing Rao M.P."/>
            <person name="Li W.J."/>
        </authorList>
    </citation>
    <scope>NUCLEOTIDE SEQUENCE [LARGE SCALE GENOMIC DNA]</scope>
    <source>
        <strain evidence="1 2">SYSUP0005</strain>
    </source>
</reference>
<gene>
    <name evidence="1" type="ORF">FG385_04875</name>
</gene>
<protein>
    <submittedName>
        <fullName evidence="1">Uncharacterized protein</fullName>
    </submittedName>
</protein>
<comment type="caution">
    <text evidence="1">The sequence shown here is derived from an EMBL/GenBank/DDBJ whole genome shotgun (WGS) entry which is preliminary data.</text>
</comment>
<accession>A0A5C4M9K1</accession>
<dbReference type="EMBL" id="VDFW01000003">
    <property type="protein sequence ID" value="TNC28599.1"/>
    <property type="molecule type" value="Genomic_DNA"/>
</dbReference>
<dbReference type="Proteomes" id="UP000305546">
    <property type="component" value="Unassembled WGS sequence"/>
</dbReference>
<keyword evidence="2" id="KW-1185">Reference proteome</keyword>
<dbReference type="OrthoDB" id="3637338at2"/>
<evidence type="ECO:0000313" key="1">
    <source>
        <dbReference type="EMBL" id="TNC28599.1"/>
    </source>
</evidence>
<dbReference type="RefSeq" id="WP_139095375.1">
    <property type="nucleotide sequence ID" value="NZ_VDFW01000003.1"/>
</dbReference>